<name>A0A8C3X2W9_9CETA</name>
<dbReference type="Ensembl" id="ENSCWAT00000023104.1">
    <property type="protein sequence ID" value="ENSCWAP00000021308.1"/>
    <property type="gene ID" value="ENSCWAG00000016279.1"/>
</dbReference>
<reference evidence="1" key="2">
    <citation type="submission" date="2025-09" db="UniProtKB">
        <authorList>
            <consortium name="Ensembl"/>
        </authorList>
    </citation>
    <scope>IDENTIFICATION</scope>
</reference>
<dbReference type="Proteomes" id="UP000694540">
    <property type="component" value="Unplaced"/>
</dbReference>
<dbReference type="AlphaFoldDB" id="A0A8C3X2W9"/>
<organism evidence="1 2">
    <name type="scientific">Catagonus wagneri</name>
    <name type="common">Chacoan peccary</name>
    <dbReference type="NCBI Taxonomy" id="51154"/>
    <lineage>
        <taxon>Eukaryota</taxon>
        <taxon>Metazoa</taxon>
        <taxon>Chordata</taxon>
        <taxon>Craniata</taxon>
        <taxon>Vertebrata</taxon>
        <taxon>Euteleostomi</taxon>
        <taxon>Mammalia</taxon>
        <taxon>Eutheria</taxon>
        <taxon>Laurasiatheria</taxon>
        <taxon>Artiodactyla</taxon>
        <taxon>Suina</taxon>
        <taxon>Tayassuidae</taxon>
        <taxon>Catagonus</taxon>
    </lineage>
</organism>
<dbReference type="GeneTree" id="ENSGT00900000143555"/>
<evidence type="ECO:0000313" key="1">
    <source>
        <dbReference type="Ensembl" id="ENSCWAP00000021308.1"/>
    </source>
</evidence>
<evidence type="ECO:0000313" key="2">
    <source>
        <dbReference type="Proteomes" id="UP000694540"/>
    </source>
</evidence>
<reference evidence="1" key="1">
    <citation type="submission" date="2025-08" db="UniProtKB">
        <authorList>
            <consortium name="Ensembl"/>
        </authorList>
    </citation>
    <scope>IDENTIFICATION</scope>
</reference>
<keyword evidence="2" id="KW-1185">Reference proteome</keyword>
<protein>
    <submittedName>
        <fullName evidence="1">Uncharacterized protein</fullName>
    </submittedName>
</protein>
<sequence length="73" mass="8373">MSSMWLFQNPPNTWPLEKGGNEVDPGRIPCSHAHSRAFLGFSRRCYLITWGWKPRMCDLGAKVSDNHMGLRLL</sequence>
<accession>A0A8C3X2W9</accession>
<proteinExistence type="predicted"/>